<evidence type="ECO:0000313" key="1">
    <source>
        <dbReference type="EMBL" id="OJA13622.1"/>
    </source>
</evidence>
<dbReference type="EMBL" id="LVVM01004089">
    <property type="protein sequence ID" value="OJA13622.1"/>
    <property type="molecule type" value="Genomic_DNA"/>
</dbReference>
<name>A0A1J8PWE8_9AGAM</name>
<dbReference type="AlphaFoldDB" id="A0A1J8PWE8"/>
<proteinExistence type="predicted"/>
<protein>
    <submittedName>
        <fullName evidence="1">Uncharacterized protein</fullName>
    </submittedName>
</protein>
<gene>
    <name evidence="1" type="ORF">AZE42_03970</name>
</gene>
<comment type="caution">
    <text evidence="1">The sequence shown here is derived from an EMBL/GenBank/DDBJ whole genome shotgun (WGS) entry which is preliminary data.</text>
</comment>
<organism evidence="1 2">
    <name type="scientific">Rhizopogon vesiculosus</name>
    <dbReference type="NCBI Taxonomy" id="180088"/>
    <lineage>
        <taxon>Eukaryota</taxon>
        <taxon>Fungi</taxon>
        <taxon>Dikarya</taxon>
        <taxon>Basidiomycota</taxon>
        <taxon>Agaricomycotina</taxon>
        <taxon>Agaricomycetes</taxon>
        <taxon>Agaricomycetidae</taxon>
        <taxon>Boletales</taxon>
        <taxon>Suillineae</taxon>
        <taxon>Rhizopogonaceae</taxon>
        <taxon>Rhizopogon</taxon>
    </lineage>
</organism>
<evidence type="ECO:0000313" key="2">
    <source>
        <dbReference type="Proteomes" id="UP000183567"/>
    </source>
</evidence>
<dbReference type="OrthoDB" id="3168051at2759"/>
<reference evidence="1 2" key="1">
    <citation type="submission" date="2016-03" db="EMBL/GenBank/DDBJ databases">
        <title>Comparative genomics of the ectomycorrhizal sister species Rhizopogon vinicolor and Rhizopogon vesiculosus (Basidiomycota: Boletales) reveals a divergence of the mating type B locus.</title>
        <authorList>
            <person name="Mujic A.B."/>
            <person name="Kuo A."/>
            <person name="Tritt A."/>
            <person name="Lipzen A."/>
            <person name="Chen C."/>
            <person name="Johnson J."/>
            <person name="Sharma A."/>
            <person name="Barry K."/>
            <person name="Grigoriev I.V."/>
            <person name="Spatafora J.W."/>
        </authorList>
    </citation>
    <scope>NUCLEOTIDE SEQUENCE [LARGE SCALE GENOMIC DNA]</scope>
    <source>
        <strain evidence="1 2">AM-OR11-056</strain>
    </source>
</reference>
<sequence length="145" mass="16124">MVSVVGPTERIVSEGNGRPRVTVPVSPHAHDQRWWMPSSVCHFSIFPVNIQSSVSVGTFKLKEVIKEKKPEINCTVNLISVWKNETSSTDDESLFDLTGDARRAPIPGAYRLNGWQQLRPGSVFTMTNTPGEQRVQVLIDANGTY</sequence>
<keyword evidence="2" id="KW-1185">Reference proteome</keyword>
<accession>A0A1J8PWE8</accession>
<dbReference type="Proteomes" id="UP000183567">
    <property type="component" value="Unassembled WGS sequence"/>
</dbReference>